<sequence>MRILRTIAEVRGAVVAARDRGESVGLVPTMGAFHEGHLSLMRRAREGNDLVVVSLFVNPTQFGANEDLSTYPRDEARDAALAKAAGVDILFAPDAAEIYPDGFATSIHVAGITDVLDGESRGPHHFDGVATVVTKLFGIVRPDVAYFGQKDAQQVLVVRRVVRDLDLDVRIEACPIVREADGLAMSSRNVYLDDAARVQATALNRALDAAAALHLAGERDGVRIVDAARSMLADAGITPEYLELRDANTLQPVPTVEGDALLAVAAHIGAARLIDNHVLHATHGRGDA</sequence>
<evidence type="ECO:0000256" key="8">
    <source>
        <dbReference type="ARBA" id="ARBA00022655"/>
    </source>
</evidence>
<comment type="pathway">
    <text evidence="2 15">Cofactor biosynthesis; (R)-pantothenate biosynthesis; (R)-pantothenate from (R)-pantoate and beta-alanine: step 1/1.</text>
</comment>
<feature type="binding site" evidence="15">
    <location>
        <begin position="30"/>
        <end position="37"/>
    </location>
    <ligand>
        <name>ATP</name>
        <dbReference type="ChEBI" id="CHEBI:30616"/>
    </ligand>
</feature>
<comment type="similarity">
    <text evidence="3 15">Belongs to the pantothenate synthetase family.</text>
</comment>
<dbReference type="GO" id="GO:0005829">
    <property type="term" value="C:cytosol"/>
    <property type="evidence" value="ECO:0007669"/>
    <property type="project" value="TreeGrafter"/>
</dbReference>
<evidence type="ECO:0000256" key="13">
    <source>
        <dbReference type="ARBA" id="ARBA00055042"/>
    </source>
</evidence>
<comment type="caution">
    <text evidence="16">The sequence shown here is derived from an EMBL/GenBank/DDBJ whole genome shotgun (WGS) entry which is preliminary data.</text>
</comment>
<name>A0A9W6HQP1_9MICO</name>
<dbReference type="EC" id="6.3.2.1" evidence="4 15"/>
<evidence type="ECO:0000256" key="9">
    <source>
        <dbReference type="ARBA" id="ARBA00022741"/>
    </source>
</evidence>
<evidence type="ECO:0000256" key="11">
    <source>
        <dbReference type="ARBA" id="ARBA00032806"/>
    </source>
</evidence>
<evidence type="ECO:0000256" key="14">
    <source>
        <dbReference type="ARBA" id="ARBA00077433"/>
    </source>
</evidence>
<dbReference type="PANTHER" id="PTHR21299">
    <property type="entry name" value="CYTIDYLATE KINASE/PANTOATE-BETA-ALANINE LIGASE"/>
    <property type="match status" value="1"/>
</dbReference>
<evidence type="ECO:0000313" key="16">
    <source>
        <dbReference type="EMBL" id="GLK01136.1"/>
    </source>
</evidence>
<keyword evidence="6 15" id="KW-0963">Cytoplasm</keyword>
<dbReference type="FunFam" id="3.40.50.620:FF:000114">
    <property type="entry name" value="Pantothenate synthetase"/>
    <property type="match status" value="1"/>
</dbReference>
<dbReference type="HAMAP" id="MF_00158">
    <property type="entry name" value="PanC"/>
    <property type="match status" value="1"/>
</dbReference>
<dbReference type="GO" id="GO:0004592">
    <property type="term" value="F:pantoate-beta-alanine ligase activity"/>
    <property type="evidence" value="ECO:0007669"/>
    <property type="project" value="UniProtKB-UniRule"/>
</dbReference>
<dbReference type="InterPro" id="IPR003721">
    <property type="entry name" value="Pantoate_ligase"/>
</dbReference>
<dbReference type="Pfam" id="PF02569">
    <property type="entry name" value="Pantoate_ligase"/>
    <property type="match status" value="1"/>
</dbReference>
<dbReference type="CDD" id="cd00560">
    <property type="entry name" value="PanC"/>
    <property type="match status" value="1"/>
</dbReference>
<dbReference type="PANTHER" id="PTHR21299:SF1">
    <property type="entry name" value="PANTOATE--BETA-ALANINE LIGASE"/>
    <property type="match status" value="1"/>
</dbReference>
<comment type="function">
    <text evidence="13 15">Catalyzes the condensation of pantoate with beta-alanine in an ATP-dependent reaction via a pantoyl-adenylate intermediate.</text>
</comment>
<dbReference type="GO" id="GO:0015940">
    <property type="term" value="P:pantothenate biosynthetic process"/>
    <property type="evidence" value="ECO:0007669"/>
    <property type="project" value="UniProtKB-UniRule"/>
</dbReference>
<protein>
    <recommendedName>
        <fullName evidence="5 15">Pantothenate synthetase</fullName>
        <shortName evidence="15">PS</shortName>
        <ecNumber evidence="4 15">6.3.2.1</ecNumber>
    </recommendedName>
    <alternativeName>
        <fullName evidence="14 15">Pantoate--beta-alanine ligase</fullName>
    </alternativeName>
    <alternativeName>
        <fullName evidence="11 15">Pantoate-activating enzyme</fullName>
    </alternativeName>
</protein>
<accession>A0A9W6HQP1</accession>
<evidence type="ECO:0000256" key="7">
    <source>
        <dbReference type="ARBA" id="ARBA00022598"/>
    </source>
</evidence>
<keyword evidence="10 15" id="KW-0067">ATP-binding</keyword>
<dbReference type="GO" id="GO:0005524">
    <property type="term" value="F:ATP binding"/>
    <property type="evidence" value="ECO:0007669"/>
    <property type="project" value="UniProtKB-KW"/>
</dbReference>
<keyword evidence="7 15" id="KW-0436">Ligase</keyword>
<dbReference type="Gene3D" id="3.30.1300.10">
    <property type="entry name" value="Pantoate-beta-alanine ligase, C-terminal domain"/>
    <property type="match status" value="1"/>
</dbReference>
<evidence type="ECO:0000256" key="1">
    <source>
        <dbReference type="ARBA" id="ARBA00004496"/>
    </source>
</evidence>
<keyword evidence="17" id="KW-1185">Reference proteome</keyword>
<evidence type="ECO:0000256" key="15">
    <source>
        <dbReference type="HAMAP-Rule" id="MF_00158"/>
    </source>
</evidence>
<dbReference type="InterPro" id="IPR004821">
    <property type="entry name" value="Cyt_trans-like"/>
</dbReference>
<keyword evidence="8 15" id="KW-0566">Pantothenate biosynthesis</keyword>
<feature type="active site" description="Proton donor" evidence="15">
    <location>
        <position position="37"/>
    </location>
</feature>
<feature type="binding site" evidence="15">
    <location>
        <begin position="185"/>
        <end position="188"/>
    </location>
    <ligand>
        <name>ATP</name>
        <dbReference type="ChEBI" id="CHEBI:30616"/>
    </ligand>
</feature>
<dbReference type="NCBIfam" id="TIGR00125">
    <property type="entry name" value="cyt_tran_rel"/>
    <property type="match status" value="1"/>
</dbReference>
<feature type="binding site" evidence="15">
    <location>
        <begin position="148"/>
        <end position="151"/>
    </location>
    <ligand>
        <name>ATP</name>
        <dbReference type="ChEBI" id="CHEBI:30616"/>
    </ligand>
</feature>
<feature type="binding site" evidence="15">
    <location>
        <position position="61"/>
    </location>
    <ligand>
        <name>beta-alanine</name>
        <dbReference type="ChEBI" id="CHEBI:57966"/>
    </ligand>
</feature>
<evidence type="ECO:0000256" key="5">
    <source>
        <dbReference type="ARBA" id="ARBA00014155"/>
    </source>
</evidence>
<dbReference type="NCBIfam" id="TIGR00018">
    <property type="entry name" value="panC"/>
    <property type="match status" value="1"/>
</dbReference>
<evidence type="ECO:0000256" key="3">
    <source>
        <dbReference type="ARBA" id="ARBA00009256"/>
    </source>
</evidence>
<keyword evidence="9 15" id="KW-0547">Nucleotide-binding</keyword>
<dbReference type="RefSeq" id="WP_204938790.1">
    <property type="nucleotide sequence ID" value="NZ_BAAAUM010000001.1"/>
</dbReference>
<reference evidence="16" key="1">
    <citation type="journal article" date="2014" name="Int. J. Syst. Evol. Microbiol.">
        <title>Complete genome sequence of Corynebacterium casei LMG S-19264T (=DSM 44701T), isolated from a smear-ripened cheese.</title>
        <authorList>
            <consortium name="US DOE Joint Genome Institute (JGI-PGF)"/>
            <person name="Walter F."/>
            <person name="Albersmeier A."/>
            <person name="Kalinowski J."/>
            <person name="Ruckert C."/>
        </authorList>
    </citation>
    <scope>NUCLEOTIDE SEQUENCE</scope>
    <source>
        <strain evidence="16">VKM Ac-1958</strain>
    </source>
</reference>
<feature type="binding site" evidence="15">
    <location>
        <position position="61"/>
    </location>
    <ligand>
        <name>(R)-pantoate</name>
        <dbReference type="ChEBI" id="CHEBI:15980"/>
    </ligand>
</feature>
<comment type="catalytic activity">
    <reaction evidence="12 15">
        <text>(R)-pantoate + beta-alanine + ATP = (R)-pantothenate + AMP + diphosphate + H(+)</text>
        <dbReference type="Rhea" id="RHEA:10912"/>
        <dbReference type="ChEBI" id="CHEBI:15378"/>
        <dbReference type="ChEBI" id="CHEBI:15980"/>
        <dbReference type="ChEBI" id="CHEBI:29032"/>
        <dbReference type="ChEBI" id="CHEBI:30616"/>
        <dbReference type="ChEBI" id="CHEBI:33019"/>
        <dbReference type="ChEBI" id="CHEBI:57966"/>
        <dbReference type="ChEBI" id="CHEBI:456215"/>
        <dbReference type="EC" id="6.3.2.1"/>
    </reaction>
</comment>
<gene>
    <name evidence="15 16" type="primary">panC</name>
    <name evidence="16" type="ORF">GCM10017596_08510</name>
</gene>
<evidence type="ECO:0000256" key="10">
    <source>
        <dbReference type="ARBA" id="ARBA00022840"/>
    </source>
</evidence>
<dbReference type="InterPro" id="IPR042176">
    <property type="entry name" value="Pantoate_ligase_C"/>
</dbReference>
<evidence type="ECO:0000256" key="4">
    <source>
        <dbReference type="ARBA" id="ARBA00012219"/>
    </source>
</evidence>
<evidence type="ECO:0000256" key="12">
    <source>
        <dbReference type="ARBA" id="ARBA00048258"/>
    </source>
</evidence>
<evidence type="ECO:0000256" key="6">
    <source>
        <dbReference type="ARBA" id="ARBA00022490"/>
    </source>
</evidence>
<organism evidence="16 17">
    <name type="scientific">Microbacterium keratanolyticum</name>
    <dbReference type="NCBI Taxonomy" id="67574"/>
    <lineage>
        <taxon>Bacteria</taxon>
        <taxon>Bacillati</taxon>
        <taxon>Actinomycetota</taxon>
        <taxon>Actinomycetes</taxon>
        <taxon>Micrococcales</taxon>
        <taxon>Microbacteriaceae</taxon>
        <taxon>Microbacterium</taxon>
    </lineage>
</organism>
<comment type="miscellaneous">
    <text evidence="15">The reaction proceeds by a bi uni uni bi ping pong mechanism.</text>
</comment>
<dbReference type="Gene3D" id="3.40.50.620">
    <property type="entry name" value="HUPs"/>
    <property type="match status" value="1"/>
</dbReference>
<dbReference type="InterPro" id="IPR014729">
    <property type="entry name" value="Rossmann-like_a/b/a_fold"/>
</dbReference>
<dbReference type="EMBL" id="BSET01000001">
    <property type="protein sequence ID" value="GLK01136.1"/>
    <property type="molecule type" value="Genomic_DNA"/>
</dbReference>
<reference evidence="16" key="2">
    <citation type="submission" date="2023-01" db="EMBL/GenBank/DDBJ databases">
        <authorList>
            <person name="Sun Q."/>
            <person name="Evtushenko L."/>
        </authorList>
    </citation>
    <scope>NUCLEOTIDE SEQUENCE</scope>
    <source>
        <strain evidence="16">VKM Ac-1958</strain>
    </source>
</reference>
<comment type="subcellular location">
    <subcellularLocation>
        <location evidence="1 15">Cytoplasm</location>
    </subcellularLocation>
</comment>
<comment type="subunit">
    <text evidence="15">Homodimer.</text>
</comment>
<dbReference type="Proteomes" id="UP001142325">
    <property type="component" value="Unassembled WGS sequence"/>
</dbReference>
<dbReference type="SUPFAM" id="SSF52374">
    <property type="entry name" value="Nucleotidylyl transferase"/>
    <property type="match status" value="1"/>
</dbReference>
<dbReference type="AlphaFoldDB" id="A0A9W6HQP1"/>
<feature type="binding site" evidence="15">
    <location>
        <position position="177"/>
    </location>
    <ligand>
        <name>ATP</name>
        <dbReference type="ChEBI" id="CHEBI:30616"/>
    </ligand>
</feature>
<evidence type="ECO:0000256" key="2">
    <source>
        <dbReference type="ARBA" id="ARBA00004990"/>
    </source>
</evidence>
<evidence type="ECO:0000313" key="17">
    <source>
        <dbReference type="Proteomes" id="UP001142325"/>
    </source>
</evidence>
<proteinExistence type="inferred from homology"/>
<feature type="binding site" evidence="15">
    <location>
        <position position="154"/>
    </location>
    <ligand>
        <name>(R)-pantoate</name>
        <dbReference type="ChEBI" id="CHEBI:15980"/>
    </ligand>
</feature>